<proteinExistence type="predicted"/>
<sequence length="443" mass="50950">MAICNIPKVTVTTWSSRNVVLAGPTYRQYLQKALDAIKNKDIASIIGQPGMGKTTILKKLQENVNNSFYLDLASKTEIEDEFWSKIDQLKLRNMVLPLLSQNKGKYGYSFFKRLLGVKFEDWLEKVCNKFDEVELRIYCLSYEKNFDGMLKLISDLKKFEDLSLLIDEIRDNHIPKIHRLINSGLGIPVIMAIPTDSYSKITDLAIRRRLDESRISLDSALTPQDISEIIDAYCHPIAEDLFPIILSMWNGRELNTVSSILQFIKSDIEKMEKECNEDINCVKEKLKNSHTLKNPEEESRNLEKMIRDMLNSLSKELGITYVHPRGKRIEVKGKYIVAGIFFIKDNLAYVGLVKLMSDDKENDEEVELLSQLEKVEHDKKEYVVGNKFVITNSQKLNTNNVNKIEINTIEAIRILQGDADILEEKVKVFNSMLYNVQKSIAEI</sequence>
<dbReference type="STRING" id="282676.B6F84_01420"/>
<name>A0A1W6JX82_9CREN</name>
<evidence type="ECO:0000313" key="2">
    <source>
        <dbReference type="Proteomes" id="UP000193404"/>
    </source>
</evidence>
<dbReference type="KEGG" id="aman:B6F84_01420"/>
<dbReference type="Gene3D" id="3.40.50.300">
    <property type="entry name" value="P-loop containing nucleotide triphosphate hydrolases"/>
    <property type="match status" value="1"/>
</dbReference>
<dbReference type="SUPFAM" id="SSF52540">
    <property type="entry name" value="P-loop containing nucleoside triphosphate hydrolases"/>
    <property type="match status" value="1"/>
</dbReference>
<evidence type="ECO:0000313" key="1">
    <source>
        <dbReference type="EMBL" id="ARM74814.1"/>
    </source>
</evidence>
<dbReference type="RefSeq" id="WP_148690565.1">
    <property type="nucleotide sequence ID" value="NZ_CP020477.1"/>
</dbReference>
<dbReference type="GeneID" id="41589537"/>
<protein>
    <submittedName>
        <fullName evidence="1">AAA family ATPase</fullName>
    </submittedName>
</protein>
<reference evidence="1 2" key="1">
    <citation type="submission" date="2017-03" db="EMBL/GenBank/DDBJ databases">
        <title>Sulfur activation and transportation mechanism of thermophilic Archaea Acidianus manzaensis YN-25.</title>
        <authorList>
            <person name="Ma Y."/>
            <person name="Yang Y."/>
            <person name="Xia J."/>
        </authorList>
    </citation>
    <scope>NUCLEOTIDE SEQUENCE [LARGE SCALE GENOMIC DNA]</scope>
    <source>
        <strain evidence="1 2">YN-25</strain>
    </source>
</reference>
<dbReference type="OrthoDB" id="34010at2157"/>
<dbReference type="Proteomes" id="UP000193404">
    <property type="component" value="Chromosome"/>
</dbReference>
<keyword evidence="2" id="KW-1185">Reference proteome</keyword>
<accession>A0A1W6JX82</accession>
<organism evidence="1 2">
    <name type="scientific">Acidianus manzaensis</name>
    <dbReference type="NCBI Taxonomy" id="282676"/>
    <lineage>
        <taxon>Archaea</taxon>
        <taxon>Thermoproteota</taxon>
        <taxon>Thermoprotei</taxon>
        <taxon>Sulfolobales</taxon>
        <taxon>Sulfolobaceae</taxon>
        <taxon>Acidianus</taxon>
    </lineage>
</organism>
<dbReference type="InterPro" id="IPR027417">
    <property type="entry name" value="P-loop_NTPase"/>
</dbReference>
<dbReference type="AlphaFoldDB" id="A0A1W6JX82"/>
<dbReference type="EMBL" id="CP020477">
    <property type="protein sequence ID" value="ARM74814.1"/>
    <property type="molecule type" value="Genomic_DNA"/>
</dbReference>
<gene>
    <name evidence="1" type="ORF">B6F84_01420</name>
</gene>